<feature type="compositionally biased region" description="Basic and acidic residues" evidence="1">
    <location>
        <begin position="108"/>
        <end position="117"/>
    </location>
</feature>
<comment type="caution">
    <text evidence="2">The sequence shown here is derived from an EMBL/GenBank/DDBJ whole genome shotgun (WGS) entry which is preliminary data.</text>
</comment>
<dbReference type="OrthoDB" id="20109at2759"/>
<dbReference type="GO" id="GO:0005655">
    <property type="term" value="C:nucleolar ribonuclease P complex"/>
    <property type="evidence" value="ECO:0007669"/>
    <property type="project" value="TreeGrafter"/>
</dbReference>
<organism evidence="2 3">
    <name type="scientific">Synchytrium endobioticum</name>
    <dbReference type="NCBI Taxonomy" id="286115"/>
    <lineage>
        <taxon>Eukaryota</taxon>
        <taxon>Fungi</taxon>
        <taxon>Fungi incertae sedis</taxon>
        <taxon>Chytridiomycota</taxon>
        <taxon>Chytridiomycota incertae sedis</taxon>
        <taxon>Chytridiomycetes</taxon>
        <taxon>Synchytriales</taxon>
        <taxon>Synchytriaceae</taxon>
        <taxon>Synchytrium</taxon>
    </lineage>
</organism>
<dbReference type="GO" id="GO:0034965">
    <property type="term" value="P:intronic box C/D snoRNA processing"/>
    <property type="evidence" value="ECO:0007669"/>
    <property type="project" value="TreeGrafter"/>
</dbReference>
<accession>A0A507DBJ2</accession>
<protein>
    <submittedName>
        <fullName evidence="2">Uncharacterized protein</fullName>
    </submittedName>
</protein>
<evidence type="ECO:0000313" key="3">
    <source>
        <dbReference type="Proteomes" id="UP000320475"/>
    </source>
</evidence>
<dbReference type="GO" id="GO:0004526">
    <property type="term" value="F:ribonuclease P activity"/>
    <property type="evidence" value="ECO:0007669"/>
    <property type="project" value="TreeGrafter"/>
</dbReference>
<reference evidence="2 3" key="1">
    <citation type="journal article" date="2019" name="Sci. Rep.">
        <title>Comparative genomics of chytrid fungi reveal insights into the obligate biotrophic and pathogenic lifestyle of Synchytrium endobioticum.</title>
        <authorList>
            <person name="van de Vossenberg B.T.L.H."/>
            <person name="Warris S."/>
            <person name="Nguyen H.D.T."/>
            <person name="van Gent-Pelzer M.P.E."/>
            <person name="Joly D.L."/>
            <person name="van de Geest H.C."/>
            <person name="Bonants P.J.M."/>
            <person name="Smith D.S."/>
            <person name="Levesque C.A."/>
            <person name="van der Lee T.A.J."/>
        </authorList>
    </citation>
    <scope>NUCLEOTIDE SEQUENCE [LARGE SCALE GENOMIC DNA]</scope>
    <source>
        <strain evidence="2 3">LEV6574</strain>
    </source>
</reference>
<feature type="region of interest" description="Disordered" evidence="1">
    <location>
        <begin position="98"/>
        <end position="134"/>
    </location>
</feature>
<dbReference type="GO" id="GO:0008033">
    <property type="term" value="P:tRNA processing"/>
    <property type="evidence" value="ECO:0007669"/>
    <property type="project" value="InterPro"/>
</dbReference>
<dbReference type="GO" id="GO:0000172">
    <property type="term" value="C:ribonuclease MRP complex"/>
    <property type="evidence" value="ECO:0007669"/>
    <property type="project" value="TreeGrafter"/>
</dbReference>
<dbReference type="AlphaFoldDB" id="A0A507DBJ2"/>
<dbReference type="Pfam" id="PF08228">
    <property type="entry name" value="RNase_P_pop3"/>
    <property type="match status" value="1"/>
</dbReference>
<name>A0A507DBJ2_9FUNG</name>
<dbReference type="EMBL" id="QEAM01000046">
    <property type="protein sequence ID" value="TPX48751.1"/>
    <property type="molecule type" value="Genomic_DNA"/>
</dbReference>
<dbReference type="InterPro" id="IPR013241">
    <property type="entry name" value="RNase_P_Pop3"/>
</dbReference>
<evidence type="ECO:0000256" key="1">
    <source>
        <dbReference type="SAM" id="MobiDB-lite"/>
    </source>
</evidence>
<dbReference type="GO" id="GO:0000171">
    <property type="term" value="F:ribonuclease MRP activity"/>
    <property type="evidence" value="ECO:0007669"/>
    <property type="project" value="TreeGrafter"/>
</dbReference>
<proteinExistence type="predicted"/>
<evidence type="ECO:0000313" key="2">
    <source>
        <dbReference type="EMBL" id="TPX48751.1"/>
    </source>
</evidence>
<sequence>MNPSGPSNKDSKKNGKGPSGATIIKSDSLRTLPQKKRPVFKHIVDSPFVFEWPLISAPVHDAILDTLVALLQPLGTSKAAASASRKRTYKESRTAAIALQKAKRHKSSHENKDDGPTQHDPPPTPHLTAHTSSPQHPIVLGLNDVAKALESLIQPGARPTSIAAVFLCRGDLDPPHLYTHIPTLLCLANASHKDAHPILLCPLKEGAEHRLATALSIKRVGCLAVKTSPHFEPLMDLLSSVPPPSLPYSSNTAVAYLPTQVKTVATTAPLDKRKKFEKGEKKAMKRTGKMKKKEAAKVIKAAKKALIMKKLDMTKKKADKIGGEKVDVVVSGRATSEELNCILQMF</sequence>
<gene>
    <name evidence="2" type="ORF">SeLEV6574_g01871</name>
</gene>
<dbReference type="GO" id="GO:0005829">
    <property type="term" value="C:cytosol"/>
    <property type="evidence" value="ECO:0007669"/>
    <property type="project" value="TreeGrafter"/>
</dbReference>
<dbReference type="VEuPathDB" id="FungiDB:SeMB42_g00337"/>
<dbReference type="PANTHER" id="PTHR28272">
    <property type="entry name" value="RIBONUCLEASES P/MRP PROTEIN SUBUNIT POP3"/>
    <property type="match status" value="1"/>
</dbReference>
<dbReference type="Proteomes" id="UP000320475">
    <property type="component" value="Unassembled WGS sequence"/>
</dbReference>
<dbReference type="GO" id="GO:0006364">
    <property type="term" value="P:rRNA processing"/>
    <property type="evidence" value="ECO:0007669"/>
    <property type="project" value="InterPro"/>
</dbReference>
<feature type="region of interest" description="Disordered" evidence="1">
    <location>
        <begin position="1"/>
        <end position="30"/>
    </location>
</feature>
<dbReference type="PANTHER" id="PTHR28272:SF1">
    <property type="entry name" value="RIBONUCLEASES P_MRP PROTEIN SUBUNIT POP3"/>
    <property type="match status" value="1"/>
</dbReference>